<feature type="region of interest" description="Disordered" evidence="1">
    <location>
        <begin position="598"/>
        <end position="634"/>
    </location>
</feature>
<keyword evidence="2" id="KW-0812">Transmembrane</keyword>
<sequence>MSTSIVSSSPLEALLCSFSCVVCAKARNATAFALASSILRQNTGLRLRLLPRCAQGCLELGIFRLKCGNFVNSTLTTPDLFEDWSLRRCTSPSTSYRGIRLARLHLGVVSLVSATLRFLFLLGALIRAPVIERLALHPEIDFGALLQLGHLPVYPSLGKVLQAASRAEARVQLASHAYKLVPEPDMLIFAKAIRSGRKPAVRVASFSLGSLVTFRVKVLTRRLPTLAQLHMYWPDRAPSPLCRLCGSLDDQQHWVVCARLADKRWELGVVAHKCVELLLPGADTTLAVQARSVLAHLLHPSRLRATAVTRTMTKPTDLPHKELRLTKHVLNDVVSLSARAQILAYLARLAPNPDVLVFAKAIQNGKKPSARAASFLLDSILTFQVKSLTGRLPTRARLHNALETIDPRAYKSSEEFVQGLQSVAAAIAHIDKNKGSDPLDPGTLASIENGLTAITAHGISQIFDKALFKLHPGERERESHWERLFGANAPAARPQYQHSSSAGLAPTCASSLSSSSRPPPNPQRVLSQQFKLDNFDARCWRCLTKHCKNKRPPGDRLCLLAEHKTTTCDNCGWTGHIPRLCDMPKNLAWSKVKRIVAEGGRVPGPSRASATDAPQRAAGRAPQDGRDRRGQPVGDAVAYLAGQSDFVELTPLAPE</sequence>
<dbReference type="EMBL" id="MCFL01000072">
    <property type="protein sequence ID" value="ORZ30893.1"/>
    <property type="molecule type" value="Genomic_DNA"/>
</dbReference>
<evidence type="ECO:0000256" key="1">
    <source>
        <dbReference type="SAM" id="MobiDB-lite"/>
    </source>
</evidence>
<keyword evidence="2" id="KW-0472">Membrane</keyword>
<keyword evidence="2" id="KW-1133">Transmembrane helix</keyword>
<accession>A0A1Y2HB23</accession>
<dbReference type="STRING" id="765915.A0A1Y2HB23"/>
<comment type="caution">
    <text evidence="3">The sequence shown here is derived from an EMBL/GenBank/DDBJ whole genome shotgun (WGS) entry which is preliminary data.</text>
</comment>
<proteinExistence type="predicted"/>
<organism evidence="3 4">
    <name type="scientific">Catenaria anguillulae PL171</name>
    <dbReference type="NCBI Taxonomy" id="765915"/>
    <lineage>
        <taxon>Eukaryota</taxon>
        <taxon>Fungi</taxon>
        <taxon>Fungi incertae sedis</taxon>
        <taxon>Blastocladiomycota</taxon>
        <taxon>Blastocladiomycetes</taxon>
        <taxon>Blastocladiales</taxon>
        <taxon>Catenariaceae</taxon>
        <taxon>Catenaria</taxon>
    </lineage>
</organism>
<feature type="transmembrane region" description="Helical" evidence="2">
    <location>
        <begin position="104"/>
        <end position="126"/>
    </location>
</feature>
<keyword evidence="4" id="KW-1185">Reference proteome</keyword>
<dbReference type="Proteomes" id="UP000193411">
    <property type="component" value="Unassembled WGS sequence"/>
</dbReference>
<evidence type="ECO:0000313" key="3">
    <source>
        <dbReference type="EMBL" id="ORZ30893.1"/>
    </source>
</evidence>
<evidence type="ECO:0000313" key="4">
    <source>
        <dbReference type="Proteomes" id="UP000193411"/>
    </source>
</evidence>
<evidence type="ECO:0000256" key="2">
    <source>
        <dbReference type="SAM" id="Phobius"/>
    </source>
</evidence>
<protein>
    <recommendedName>
        <fullName evidence="5">CCHC-type domain-containing protein</fullName>
    </recommendedName>
</protein>
<feature type="region of interest" description="Disordered" evidence="1">
    <location>
        <begin position="495"/>
        <end position="525"/>
    </location>
</feature>
<reference evidence="3 4" key="1">
    <citation type="submission" date="2016-07" db="EMBL/GenBank/DDBJ databases">
        <title>Pervasive Adenine N6-methylation of Active Genes in Fungi.</title>
        <authorList>
            <consortium name="DOE Joint Genome Institute"/>
            <person name="Mondo S.J."/>
            <person name="Dannebaum R.O."/>
            <person name="Kuo R.C."/>
            <person name="Labutti K."/>
            <person name="Haridas S."/>
            <person name="Kuo A."/>
            <person name="Salamov A."/>
            <person name="Ahrendt S.R."/>
            <person name="Lipzen A."/>
            <person name="Sullivan W."/>
            <person name="Andreopoulos W.B."/>
            <person name="Clum A."/>
            <person name="Lindquist E."/>
            <person name="Daum C."/>
            <person name="Ramamoorthy G.K."/>
            <person name="Gryganskyi A."/>
            <person name="Culley D."/>
            <person name="Magnuson J.K."/>
            <person name="James T.Y."/>
            <person name="O'Malley M.A."/>
            <person name="Stajich J.E."/>
            <person name="Spatafora J.W."/>
            <person name="Visel A."/>
            <person name="Grigoriev I.V."/>
        </authorList>
    </citation>
    <scope>NUCLEOTIDE SEQUENCE [LARGE SCALE GENOMIC DNA]</scope>
    <source>
        <strain evidence="3 4">PL171</strain>
    </source>
</reference>
<evidence type="ECO:0008006" key="5">
    <source>
        <dbReference type="Google" id="ProtNLM"/>
    </source>
</evidence>
<dbReference type="AlphaFoldDB" id="A0A1Y2HB23"/>
<name>A0A1Y2HB23_9FUNG</name>
<gene>
    <name evidence="3" type="ORF">BCR44DRAFT_57790</name>
</gene>